<dbReference type="RefSeq" id="WP_144262898.1">
    <property type="nucleotide sequence ID" value="NZ_QMDX01000011.1"/>
</dbReference>
<sequence length="156" mass="16289">MSVHNAVIYAAHLLVGALWTGSVLFAVAAVLPTARDGDVRPEPLAAVFGRLMTLSRVSAVVMLLTGGHMAAQLYTFETLAGSTRGHLVLAMTLLWLVMAGLVEVGNARMSDGLELKKVRSPAREAGRFYRGAGVVAILLLVDAGLLAANSAGLLPL</sequence>
<protein>
    <submittedName>
        <fullName evidence="3">Transporter</fullName>
    </submittedName>
</protein>
<proteinExistence type="predicted"/>
<feature type="transmembrane region" description="Helical" evidence="1">
    <location>
        <begin position="85"/>
        <end position="107"/>
    </location>
</feature>
<keyword evidence="1" id="KW-1133">Transmembrane helix</keyword>
<organism evidence="3 4">
    <name type="scientific">Haloglomus irregulare</name>
    <dbReference type="NCBI Taxonomy" id="2234134"/>
    <lineage>
        <taxon>Archaea</taxon>
        <taxon>Methanobacteriati</taxon>
        <taxon>Methanobacteriota</taxon>
        <taxon>Stenosarchaea group</taxon>
        <taxon>Halobacteria</taxon>
        <taxon>Halobacteriales</taxon>
        <taxon>Natronomonadaceae</taxon>
        <taxon>Haloglomus</taxon>
    </lineage>
</organism>
<dbReference type="AlphaFoldDB" id="A0A554MWV5"/>
<gene>
    <name evidence="3" type="ORF">DP107_14640</name>
</gene>
<dbReference type="GO" id="GO:0016020">
    <property type="term" value="C:membrane"/>
    <property type="evidence" value="ECO:0007669"/>
    <property type="project" value="InterPro"/>
</dbReference>
<evidence type="ECO:0000259" key="2">
    <source>
        <dbReference type="Pfam" id="PF05425"/>
    </source>
</evidence>
<keyword evidence="4" id="KW-1185">Reference proteome</keyword>
<evidence type="ECO:0000313" key="4">
    <source>
        <dbReference type="Proteomes" id="UP000319894"/>
    </source>
</evidence>
<feature type="transmembrane region" description="Helical" evidence="1">
    <location>
        <begin position="43"/>
        <end position="65"/>
    </location>
</feature>
<accession>A0A554MWV5</accession>
<comment type="caution">
    <text evidence="3">The sequence shown here is derived from an EMBL/GenBank/DDBJ whole genome shotgun (WGS) entry which is preliminary data.</text>
</comment>
<feature type="transmembrane region" description="Helical" evidence="1">
    <location>
        <begin position="128"/>
        <end position="148"/>
    </location>
</feature>
<keyword evidence="1" id="KW-0812">Transmembrane</keyword>
<dbReference type="EMBL" id="QMDX01000011">
    <property type="protein sequence ID" value="TSD09612.1"/>
    <property type="molecule type" value="Genomic_DNA"/>
</dbReference>
<keyword evidence="1" id="KW-0472">Membrane</keyword>
<dbReference type="InterPro" id="IPR008457">
    <property type="entry name" value="Cu-R_CopD_dom"/>
</dbReference>
<dbReference type="InParanoid" id="A0A554MWV5"/>
<evidence type="ECO:0000313" key="3">
    <source>
        <dbReference type="EMBL" id="TSD09612.1"/>
    </source>
</evidence>
<reference evidence="3 4" key="1">
    <citation type="submission" date="2018-06" db="EMBL/GenBank/DDBJ databases">
        <title>Natronomonas sp. F16-60 a new haloarchaeon isolated from a solar saltern of Isla Cristina, Huelva, Spain.</title>
        <authorList>
            <person name="Duran-Viseras A."/>
            <person name="Sanchez-Porro C."/>
            <person name="Ventosa A."/>
        </authorList>
    </citation>
    <scope>NUCLEOTIDE SEQUENCE [LARGE SCALE GENOMIC DNA]</scope>
    <source>
        <strain evidence="3 4">F16-60</strain>
    </source>
</reference>
<name>A0A554MWV5_9EURY</name>
<dbReference type="Pfam" id="PF05425">
    <property type="entry name" value="CopD"/>
    <property type="match status" value="1"/>
</dbReference>
<feature type="domain" description="Copper resistance protein D" evidence="2">
    <location>
        <begin position="46"/>
        <end position="142"/>
    </location>
</feature>
<dbReference type="Proteomes" id="UP000319894">
    <property type="component" value="Unassembled WGS sequence"/>
</dbReference>
<dbReference type="OrthoDB" id="340884at2157"/>
<evidence type="ECO:0000256" key="1">
    <source>
        <dbReference type="SAM" id="Phobius"/>
    </source>
</evidence>
<feature type="transmembrane region" description="Helical" evidence="1">
    <location>
        <begin position="6"/>
        <end position="31"/>
    </location>
</feature>